<dbReference type="PRINTS" id="PR00105">
    <property type="entry name" value="C5METTRFRASE"/>
</dbReference>
<comment type="similarity">
    <text evidence="5 6">Belongs to the class I-like SAM-binding methyltransferase superfamily. C5-methyltransferase family.</text>
</comment>
<keyword evidence="1 5" id="KW-0489">Methyltransferase</keyword>
<dbReference type="InterPro" id="IPR029063">
    <property type="entry name" value="SAM-dependent_MTases_sf"/>
</dbReference>
<keyword evidence="9" id="KW-1185">Reference proteome</keyword>
<proteinExistence type="inferred from homology"/>
<dbReference type="Gene3D" id="3.90.120.10">
    <property type="entry name" value="DNA Methylase, subunit A, domain 2"/>
    <property type="match status" value="1"/>
</dbReference>
<evidence type="ECO:0000313" key="9">
    <source>
        <dbReference type="Proteomes" id="UP000654471"/>
    </source>
</evidence>
<dbReference type="Pfam" id="PF00145">
    <property type="entry name" value="DNA_methylase"/>
    <property type="match status" value="1"/>
</dbReference>
<dbReference type="Gene3D" id="3.40.50.150">
    <property type="entry name" value="Vaccinia Virus protein VP39"/>
    <property type="match status" value="1"/>
</dbReference>
<evidence type="ECO:0000256" key="3">
    <source>
        <dbReference type="ARBA" id="ARBA00022691"/>
    </source>
</evidence>
<evidence type="ECO:0000256" key="5">
    <source>
        <dbReference type="PROSITE-ProRule" id="PRU01016"/>
    </source>
</evidence>
<dbReference type="EC" id="2.1.1.37" evidence="7"/>
<name>A0ABQ2UK06_9ACTN</name>
<protein>
    <recommendedName>
        <fullName evidence="7">Cytosine-specific methyltransferase</fullName>
        <ecNumber evidence="7">2.1.1.37</ecNumber>
    </recommendedName>
</protein>
<dbReference type="InterPro" id="IPR001525">
    <property type="entry name" value="C5_MeTfrase"/>
</dbReference>
<keyword evidence="2 5" id="KW-0808">Transferase</keyword>
<evidence type="ECO:0000256" key="2">
    <source>
        <dbReference type="ARBA" id="ARBA00022679"/>
    </source>
</evidence>
<feature type="active site" evidence="5">
    <location>
        <position position="107"/>
    </location>
</feature>
<evidence type="ECO:0000256" key="6">
    <source>
        <dbReference type="RuleBase" id="RU000416"/>
    </source>
</evidence>
<dbReference type="GO" id="GO:0032259">
    <property type="term" value="P:methylation"/>
    <property type="evidence" value="ECO:0007669"/>
    <property type="project" value="UniProtKB-KW"/>
</dbReference>
<dbReference type="InterPro" id="IPR031303">
    <property type="entry name" value="C5_meth_CS"/>
</dbReference>
<keyword evidence="4" id="KW-0680">Restriction system</keyword>
<comment type="catalytic activity">
    <reaction evidence="7">
        <text>a 2'-deoxycytidine in DNA + S-adenosyl-L-methionine = a 5-methyl-2'-deoxycytidine in DNA + S-adenosyl-L-homocysteine + H(+)</text>
        <dbReference type="Rhea" id="RHEA:13681"/>
        <dbReference type="Rhea" id="RHEA-COMP:11369"/>
        <dbReference type="Rhea" id="RHEA-COMP:11370"/>
        <dbReference type="ChEBI" id="CHEBI:15378"/>
        <dbReference type="ChEBI" id="CHEBI:57856"/>
        <dbReference type="ChEBI" id="CHEBI:59789"/>
        <dbReference type="ChEBI" id="CHEBI:85452"/>
        <dbReference type="ChEBI" id="CHEBI:85454"/>
        <dbReference type="EC" id="2.1.1.37"/>
    </reaction>
</comment>
<dbReference type="PROSITE" id="PS00094">
    <property type="entry name" value="C5_MTASE_1"/>
    <property type="match status" value="1"/>
</dbReference>
<accession>A0ABQ2UK06</accession>
<dbReference type="InterPro" id="IPR050390">
    <property type="entry name" value="C5-Methyltransferase"/>
</dbReference>
<evidence type="ECO:0000313" key="8">
    <source>
        <dbReference type="EMBL" id="GGU41066.1"/>
    </source>
</evidence>
<dbReference type="PROSITE" id="PS51679">
    <property type="entry name" value="SAM_MT_C5"/>
    <property type="match status" value="1"/>
</dbReference>
<organism evidence="8 9">
    <name type="scientific">Streptomyces albospinus</name>
    <dbReference type="NCBI Taxonomy" id="285515"/>
    <lineage>
        <taxon>Bacteria</taxon>
        <taxon>Bacillati</taxon>
        <taxon>Actinomycetota</taxon>
        <taxon>Actinomycetes</taxon>
        <taxon>Kitasatosporales</taxon>
        <taxon>Streptomycetaceae</taxon>
        <taxon>Streptomyces</taxon>
    </lineage>
</organism>
<comment type="caution">
    <text evidence="8">The sequence shown here is derived from an EMBL/GenBank/DDBJ whole genome shotgun (WGS) entry which is preliminary data.</text>
</comment>
<evidence type="ECO:0000256" key="7">
    <source>
        <dbReference type="RuleBase" id="RU000417"/>
    </source>
</evidence>
<dbReference type="PROSITE" id="PS00095">
    <property type="entry name" value="C5_MTASE_2"/>
    <property type="match status" value="1"/>
</dbReference>
<dbReference type="EMBL" id="BMRP01000001">
    <property type="protein sequence ID" value="GGU41066.1"/>
    <property type="molecule type" value="Genomic_DNA"/>
</dbReference>
<evidence type="ECO:0000256" key="4">
    <source>
        <dbReference type="ARBA" id="ARBA00022747"/>
    </source>
</evidence>
<keyword evidence="3 5" id="KW-0949">S-adenosyl-L-methionine</keyword>
<dbReference type="PANTHER" id="PTHR10629:SF52">
    <property type="entry name" value="DNA (CYTOSINE-5)-METHYLTRANSFERASE 1"/>
    <property type="match status" value="1"/>
</dbReference>
<sequence>MTVVEQVPLFTVGQDLRSGLGDPATMPGAGLSVMDLFAGAGGLSEGFRQAGAHVLAGSDVDPDACATYRVNFPQAMCINGDIRQDEVREQVLNAGENLDILVGGPPCQAFSQVRNHSRLIDDPRNSLYREFVAMIGKMRPRAFVMENVPGMAQMGVLEQVVTDLALEGEYSVLPQVLDAADFGVPQTRKRIIFIGIHRQLSISPPRLIGTGAVNALNLIRTTEGYSVQARGENAATLLQRLMDAHDLSVVSAAQAISDLRGMKAGRRGEEVSFSKLPEAESAYQKLMRGESAGMLKNVSLPRVNEDTALRLREIPPGGNHKDLPERFLERYISGKKWGPSNGSGKLGRRHYYAYRRLHPEMWAWTLNTKADSVYHYDAPRSLSVREFARMQSFPDHFVFTTDERKGSLPGRIDGGAAHSRYRQVGNAVPPLLAAAIARAVCAAVKPASTGVSRNV</sequence>
<evidence type="ECO:0000256" key="1">
    <source>
        <dbReference type="ARBA" id="ARBA00022603"/>
    </source>
</evidence>
<dbReference type="GO" id="GO:0008168">
    <property type="term" value="F:methyltransferase activity"/>
    <property type="evidence" value="ECO:0007669"/>
    <property type="project" value="UniProtKB-KW"/>
</dbReference>
<dbReference type="SUPFAM" id="SSF53335">
    <property type="entry name" value="S-adenosyl-L-methionine-dependent methyltransferases"/>
    <property type="match status" value="1"/>
</dbReference>
<dbReference type="InterPro" id="IPR018117">
    <property type="entry name" value="C5_DNA_meth_AS"/>
</dbReference>
<dbReference type="NCBIfam" id="TIGR00675">
    <property type="entry name" value="dcm"/>
    <property type="match status" value="1"/>
</dbReference>
<dbReference type="RefSeq" id="WP_229851595.1">
    <property type="nucleotide sequence ID" value="NZ_BMRP01000001.1"/>
</dbReference>
<dbReference type="Proteomes" id="UP000654471">
    <property type="component" value="Unassembled WGS sequence"/>
</dbReference>
<dbReference type="PANTHER" id="PTHR10629">
    <property type="entry name" value="CYTOSINE-SPECIFIC METHYLTRANSFERASE"/>
    <property type="match status" value="1"/>
</dbReference>
<reference evidence="9" key="1">
    <citation type="journal article" date="2019" name="Int. J. Syst. Evol. Microbiol.">
        <title>The Global Catalogue of Microorganisms (GCM) 10K type strain sequencing project: providing services to taxonomists for standard genome sequencing and annotation.</title>
        <authorList>
            <consortium name="The Broad Institute Genomics Platform"/>
            <consortium name="The Broad Institute Genome Sequencing Center for Infectious Disease"/>
            <person name="Wu L."/>
            <person name="Ma J."/>
        </authorList>
    </citation>
    <scope>NUCLEOTIDE SEQUENCE [LARGE SCALE GENOMIC DNA]</scope>
    <source>
        <strain evidence="9">JCM 3399</strain>
    </source>
</reference>
<gene>
    <name evidence="8" type="ORF">GCM10010211_00020</name>
</gene>